<dbReference type="HOGENOM" id="CLU_135056_0_0_9"/>
<keyword evidence="10" id="KW-0169">Cobalamin biosynthesis</keyword>
<dbReference type="SUPFAM" id="SSF52540">
    <property type="entry name" value="P-loop containing nucleoside triphosphate hydrolases"/>
    <property type="match status" value="1"/>
</dbReference>
<dbReference type="STRING" id="633697.EubceDRAFT1_0347"/>
<comment type="pathway">
    <text evidence="6">Cofactor biosynthesis; adenosylcobalamin biosynthesis; adenosylcobalamin from cob(II)yrinate a,c-diamide: step 5/7.</text>
</comment>
<accession>I5AQY4</accession>
<keyword evidence="19" id="KW-1185">Reference proteome</keyword>
<comment type="catalytic activity">
    <reaction evidence="1">
        <text>adenosylcob(III)inamide + ATP = adenosylcob(III)inamide phosphate + ADP + H(+)</text>
        <dbReference type="Rhea" id="RHEA:15769"/>
        <dbReference type="ChEBI" id="CHEBI:2480"/>
        <dbReference type="ChEBI" id="CHEBI:15378"/>
        <dbReference type="ChEBI" id="CHEBI:30616"/>
        <dbReference type="ChEBI" id="CHEBI:58502"/>
        <dbReference type="ChEBI" id="CHEBI:456216"/>
        <dbReference type="EC" id="2.7.1.156"/>
    </reaction>
</comment>
<dbReference type="OrthoDB" id="1766664at2"/>
<name>I5AQY4_EUBC6</name>
<dbReference type="Proteomes" id="UP000005753">
    <property type="component" value="Chromosome"/>
</dbReference>
<evidence type="ECO:0000256" key="5">
    <source>
        <dbReference type="ARBA" id="ARBA00004692"/>
    </source>
</evidence>
<keyword evidence="18" id="KW-0548">Nucleotidyltransferase</keyword>
<evidence type="ECO:0000313" key="19">
    <source>
        <dbReference type="Proteomes" id="UP000005753"/>
    </source>
</evidence>
<dbReference type="GO" id="GO:0005524">
    <property type="term" value="F:ATP binding"/>
    <property type="evidence" value="ECO:0007669"/>
    <property type="project" value="UniProtKB-KW"/>
</dbReference>
<keyword evidence="15" id="KW-0342">GTP-binding</keyword>
<keyword evidence="11 18" id="KW-0808">Transferase</keyword>
<evidence type="ECO:0000256" key="8">
    <source>
        <dbReference type="ARBA" id="ARBA00012016"/>
    </source>
</evidence>
<comment type="similarity">
    <text evidence="7">Belongs to the CobU/CobP family.</text>
</comment>
<evidence type="ECO:0000256" key="15">
    <source>
        <dbReference type="ARBA" id="ARBA00023134"/>
    </source>
</evidence>
<evidence type="ECO:0000256" key="13">
    <source>
        <dbReference type="ARBA" id="ARBA00022777"/>
    </source>
</evidence>
<dbReference type="GO" id="GO:0043752">
    <property type="term" value="F:adenosylcobinamide kinase activity"/>
    <property type="evidence" value="ECO:0007669"/>
    <property type="project" value="UniProtKB-EC"/>
</dbReference>
<keyword evidence="12" id="KW-0547">Nucleotide-binding</keyword>
<evidence type="ECO:0000256" key="2">
    <source>
        <dbReference type="ARBA" id="ARBA00000711"/>
    </source>
</evidence>
<keyword evidence="13 18" id="KW-0418">Kinase</keyword>
<dbReference type="EC" id="2.7.1.156" evidence="8"/>
<dbReference type="EC" id="2.7.7.62" evidence="9"/>
<evidence type="ECO:0000256" key="16">
    <source>
        <dbReference type="ARBA" id="ARBA00029570"/>
    </source>
</evidence>
<keyword evidence="14" id="KW-0067">ATP-binding</keyword>
<dbReference type="EMBL" id="CM001487">
    <property type="protein sequence ID" value="EIM56207.1"/>
    <property type="molecule type" value="Genomic_DNA"/>
</dbReference>
<evidence type="ECO:0000256" key="6">
    <source>
        <dbReference type="ARBA" id="ARBA00005159"/>
    </source>
</evidence>
<dbReference type="GO" id="GO:0008820">
    <property type="term" value="F:cobinamide phosphate guanylyltransferase activity"/>
    <property type="evidence" value="ECO:0007669"/>
    <property type="project" value="UniProtKB-EC"/>
</dbReference>
<dbReference type="GO" id="GO:0005525">
    <property type="term" value="F:GTP binding"/>
    <property type="evidence" value="ECO:0007669"/>
    <property type="project" value="UniProtKB-KW"/>
</dbReference>
<evidence type="ECO:0000256" key="9">
    <source>
        <dbReference type="ARBA" id="ARBA00012523"/>
    </source>
</evidence>
<organism evidence="18 19">
    <name type="scientific">Eubacterium cellulosolvens (strain ATCC 43171 / JCM 9499 / 6)</name>
    <name type="common">Cillobacterium cellulosolvens</name>
    <dbReference type="NCBI Taxonomy" id="633697"/>
    <lineage>
        <taxon>Bacteria</taxon>
        <taxon>Bacillati</taxon>
        <taxon>Bacillota</taxon>
        <taxon>Clostridia</taxon>
        <taxon>Eubacteriales</taxon>
        <taxon>Eubacteriaceae</taxon>
        <taxon>Eubacterium</taxon>
    </lineage>
</organism>
<reference evidence="18 19" key="1">
    <citation type="submission" date="2010-08" db="EMBL/GenBank/DDBJ databases">
        <authorList>
            <consortium name="US DOE Joint Genome Institute (JGI-PGF)"/>
            <person name="Lucas S."/>
            <person name="Copeland A."/>
            <person name="Lapidus A."/>
            <person name="Cheng J.-F."/>
            <person name="Bruce D."/>
            <person name="Goodwin L."/>
            <person name="Pitluck S."/>
            <person name="Land M.L."/>
            <person name="Hauser L."/>
            <person name="Chang Y.-J."/>
            <person name="Anderson I.J."/>
            <person name="Johnson E."/>
            <person name="Mulhopadhyay B."/>
            <person name="Kyrpides N."/>
            <person name="Woyke T.J."/>
        </authorList>
    </citation>
    <scope>NUCLEOTIDE SEQUENCE [LARGE SCALE GENOMIC DNA]</scope>
    <source>
        <strain evidence="18 19">6</strain>
    </source>
</reference>
<dbReference type="UniPathway" id="UPA00148">
    <property type="reaction ID" value="UER00236"/>
</dbReference>
<evidence type="ECO:0000256" key="12">
    <source>
        <dbReference type="ARBA" id="ARBA00022741"/>
    </source>
</evidence>
<comment type="pathway">
    <text evidence="5">Cofactor biosynthesis; adenosylcobalamin biosynthesis; adenosylcobalamin from cob(II)yrinate a,c-diamide: step 6/7.</text>
</comment>
<evidence type="ECO:0000256" key="10">
    <source>
        <dbReference type="ARBA" id="ARBA00022573"/>
    </source>
</evidence>
<proteinExistence type="inferred from homology"/>
<evidence type="ECO:0000256" key="11">
    <source>
        <dbReference type="ARBA" id="ARBA00022679"/>
    </source>
</evidence>
<comment type="catalytic activity">
    <reaction evidence="3">
        <text>adenosylcob(III)inamide + GTP = adenosylcob(III)inamide phosphate + GDP + H(+)</text>
        <dbReference type="Rhea" id="RHEA:15765"/>
        <dbReference type="ChEBI" id="CHEBI:2480"/>
        <dbReference type="ChEBI" id="CHEBI:15378"/>
        <dbReference type="ChEBI" id="CHEBI:37565"/>
        <dbReference type="ChEBI" id="CHEBI:58189"/>
        <dbReference type="ChEBI" id="CHEBI:58502"/>
        <dbReference type="EC" id="2.7.1.156"/>
    </reaction>
</comment>
<protein>
    <recommendedName>
        <fullName evidence="16">Adenosylcobinamide kinase</fullName>
        <ecNumber evidence="8">2.7.1.156</ecNumber>
        <ecNumber evidence="9">2.7.7.62</ecNumber>
    </recommendedName>
    <alternativeName>
        <fullName evidence="17">Adenosylcobinamide-phosphate guanylyltransferase</fullName>
    </alternativeName>
</protein>
<dbReference type="InterPro" id="IPR003203">
    <property type="entry name" value="CobU/CobP"/>
</dbReference>
<evidence type="ECO:0000256" key="1">
    <source>
        <dbReference type="ARBA" id="ARBA00000312"/>
    </source>
</evidence>
<evidence type="ECO:0000256" key="17">
    <source>
        <dbReference type="ARBA" id="ARBA00030571"/>
    </source>
</evidence>
<dbReference type="Pfam" id="PF02283">
    <property type="entry name" value="CobU"/>
    <property type="match status" value="1"/>
</dbReference>
<gene>
    <name evidence="18" type="ORF">EubceDRAFT1_0347</name>
</gene>
<sequence>MKMIIGGAYQGKTAYAEQKYRIASADWIDGATCSMEEIYSCTAIRNFHSYIRRYIPDRLSPEDLCAGLIERNPELILVSDEVGCGLVPMDLGDRRYREYVGQICTKLAAFSEEVVRVNCGIGTVLKPTLV</sequence>
<reference evidence="18 19" key="2">
    <citation type="submission" date="2012-02" db="EMBL/GenBank/DDBJ databases">
        <title>Improved High-Quality Draft sequence of Eubacterium cellulosolvens 6.</title>
        <authorList>
            <consortium name="US DOE Joint Genome Institute"/>
            <person name="Lucas S."/>
            <person name="Han J."/>
            <person name="Lapidus A."/>
            <person name="Cheng J.-F."/>
            <person name="Goodwin L."/>
            <person name="Pitluck S."/>
            <person name="Peters L."/>
            <person name="Mikhailova N."/>
            <person name="Gu W."/>
            <person name="Detter J.C."/>
            <person name="Han C."/>
            <person name="Tapia R."/>
            <person name="Land M."/>
            <person name="Hauser L."/>
            <person name="Kyrpides N."/>
            <person name="Ivanova N."/>
            <person name="Pagani I."/>
            <person name="Johnson E."/>
            <person name="Mukhopadhyay B."/>
            <person name="Anderson I."/>
            <person name="Woyke T."/>
        </authorList>
    </citation>
    <scope>NUCLEOTIDE SEQUENCE [LARGE SCALE GENOMIC DNA]</scope>
    <source>
        <strain evidence="18 19">6</strain>
    </source>
</reference>
<evidence type="ECO:0000313" key="18">
    <source>
        <dbReference type="EMBL" id="EIM56207.1"/>
    </source>
</evidence>
<dbReference type="InterPro" id="IPR027417">
    <property type="entry name" value="P-loop_NTPase"/>
</dbReference>
<dbReference type="AlphaFoldDB" id="I5AQY4"/>
<evidence type="ECO:0000256" key="4">
    <source>
        <dbReference type="ARBA" id="ARBA00003889"/>
    </source>
</evidence>
<evidence type="ECO:0000256" key="3">
    <source>
        <dbReference type="ARBA" id="ARBA00001522"/>
    </source>
</evidence>
<comment type="catalytic activity">
    <reaction evidence="2">
        <text>adenosylcob(III)inamide phosphate + GTP + H(+) = adenosylcob(III)inamide-GDP + diphosphate</text>
        <dbReference type="Rhea" id="RHEA:22712"/>
        <dbReference type="ChEBI" id="CHEBI:15378"/>
        <dbReference type="ChEBI" id="CHEBI:33019"/>
        <dbReference type="ChEBI" id="CHEBI:37565"/>
        <dbReference type="ChEBI" id="CHEBI:58502"/>
        <dbReference type="ChEBI" id="CHEBI:60487"/>
        <dbReference type="EC" id="2.7.7.62"/>
    </reaction>
</comment>
<dbReference type="eggNOG" id="COG2087">
    <property type="taxonomic scope" value="Bacteria"/>
</dbReference>
<comment type="function">
    <text evidence="4">Catalyzes ATP-dependent phosphorylation of adenosylcobinamide and addition of GMP to adenosylcobinamide phosphate.</text>
</comment>
<evidence type="ECO:0000256" key="7">
    <source>
        <dbReference type="ARBA" id="ARBA00007490"/>
    </source>
</evidence>
<dbReference type="GO" id="GO:0009236">
    <property type="term" value="P:cobalamin biosynthetic process"/>
    <property type="evidence" value="ECO:0007669"/>
    <property type="project" value="UniProtKB-UniPathway"/>
</dbReference>
<dbReference type="PANTHER" id="PTHR34848:SF1">
    <property type="entry name" value="BIFUNCTIONAL ADENOSYLCOBALAMIN BIOSYNTHESIS PROTEIN COBU"/>
    <property type="match status" value="1"/>
</dbReference>
<dbReference type="PANTHER" id="PTHR34848">
    <property type="match status" value="1"/>
</dbReference>
<dbReference type="Gene3D" id="3.40.50.300">
    <property type="entry name" value="P-loop containing nucleotide triphosphate hydrolases"/>
    <property type="match status" value="1"/>
</dbReference>
<evidence type="ECO:0000256" key="14">
    <source>
        <dbReference type="ARBA" id="ARBA00022840"/>
    </source>
</evidence>